<dbReference type="Pfam" id="PF22640">
    <property type="entry name" value="ManC_GMP_beta-helix"/>
    <property type="match status" value="1"/>
</dbReference>
<comment type="caution">
    <text evidence="3">The sequence shown here is derived from an EMBL/GenBank/DDBJ whole genome shotgun (WGS) entry which is preliminary data.</text>
</comment>
<organism evidence="3 4">
    <name type="scientific">Kribbella deserti</name>
    <dbReference type="NCBI Taxonomy" id="1926257"/>
    <lineage>
        <taxon>Bacteria</taxon>
        <taxon>Bacillati</taxon>
        <taxon>Actinomycetota</taxon>
        <taxon>Actinomycetes</taxon>
        <taxon>Propionibacteriales</taxon>
        <taxon>Kribbellaceae</taxon>
        <taxon>Kribbella</taxon>
    </lineage>
</organism>
<name>A0ABV6QPW1_9ACTN</name>
<dbReference type="InterPro" id="IPR051161">
    <property type="entry name" value="Mannose-6P_isomerase_type2"/>
</dbReference>
<keyword evidence="3" id="KW-0808">Transferase</keyword>
<reference evidence="3 4" key="1">
    <citation type="submission" date="2024-09" db="EMBL/GenBank/DDBJ databases">
        <authorList>
            <person name="Sun Q."/>
            <person name="Mori K."/>
        </authorList>
    </citation>
    <scope>NUCLEOTIDE SEQUENCE [LARGE SCALE GENOMIC DNA]</scope>
    <source>
        <strain evidence="3 4">CGMCC 1.15906</strain>
    </source>
</reference>
<dbReference type="SUPFAM" id="SSF159283">
    <property type="entry name" value="Guanosine diphospho-D-mannose pyrophosphorylase/mannose-6-phosphate isomerase linker domain"/>
    <property type="match status" value="1"/>
</dbReference>
<dbReference type="SUPFAM" id="SSF53448">
    <property type="entry name" value="Nucleotide-diphospho-sugar transferases"/>
    <property type="match status" value="1"/>
</dbReference>
<feature type="domain" description="MannoseP isomerase/GMP-like beta-helix" evidence="2">
    <location>
        <begin position="304"/>
        <end position="354"/>
    </location>
</feature>
<dbReference type="InterPro" id="IPR054566">
    <property type="entry name" value="ManC/GMP-like_b-helix"/>
</dbReference>
<dbReference type="Proteomes" id="UP001589890">
    <property type="component" value="Unassembled WGS sequence"/>
</dbReference>
<dbReference type="PANTHER" id="PTHR46390:SF1">
    <property type="entry name" value="MANNOSE-1-PHOSPHATE GUANYLYLTRANSFERASE"/>
    <property type="match status" value="1"/>
</dbReference>
<feature type="domain" description="Nucleotidyl transferase" evidence="1">
    <location>
        <begin position="4"/>
        <end position="284"/>
    </location>
</feature>
<dbReference type="PANTHER" id="PTHR46390">
    <property type="entry name" value="MANNOSE-1-PHOSPHATE GUANYLYLTRANSFERASE"/>
    <property type="match status" value="1"/>
</dbReference>
<dbReference type="GO" id="GO:0016779">
    <property type="term" value="F:nucleotidyltransferase activity"/>
    <property type="evidence" value="ECO:0007669"/>
    <property type="project" value="UniProtKB-KW"/>
</dbReference>
<evidence type="ECO:0000259" key="1">
    <source>
        <dbReference type="Pfam" id="PF00483"/>
    </source>
</evidence>
<dbReference type="Gene3D" id="3.90.550.10">
    <property type="entry name" value="Spore Coat Polysaccharide Biosynthesis Protein SpsA, Chain A"/>
    <property type="match status" value="1"/>
</dbReference>
<evidence type="ECO:0000259" key="2">
    <source>
        <dbReference type="Pfam" id="PF22640"/>
    </source>
</evidence>
<keyword evidence="4" id="KW-1185">Reference proteome</keyword>
<sequence length="365" mass="39861">MRNVVILAGGSGTRLWPLSRVDKPKQVLPLAGGLSLLRVAYNRLEGLVDPSRIYVCTAAAHAEQVRAQIPELPEGNLIGEPTGRDTANAVGLASAVVGRDDPDATLAIVTSDHLITPEEEFRAAISAAFDLVETRPRSLATFGIEPTHPHTGLGYVERGEPIEASPAFVVDRFREKPDRATAEEYLATGRFWWNSGMFVWRAETLLSVLDELLPASAAELRRVAGVWDSAERDAVLAEVYPQLQKISVDFAVMEPVSQGKVDADVVVVPMNVKWLDVGSWAALAGTYQVDARGNRRDENTLVCLLDSDDNVIVTDDPDHLIATVGLREHIIVHTRDVTMVCPLVDGERVKDLVAHVQTTHPTKYT</sequence>
<accession>A0ABV6QPW1</accession>
<dbReference type="CDD" id="cd02509">
    <property type="entry name" value="GDP-M1P_Guanylyltransferase"/>
    <property type="match status" value="1"/>
</dbReference>
<dbReference type="EMBL" id="JBHLTC010000028">
    <property type="protein sequence ID" value="MFC0626675.1"/>
    <property type="molecule type" value="Genomic_DNA"/>
</dbReference>
<protein>
    <submittedName>
        <fullName evidence="3">Mannose-1-phosphate guanylyltransferase</fullName>
    </submittedName>
</protein>
<dbReference type="Pfam" id="PF00483">
    <property type="entry name" value="NTP_transferase"/>
    <property type="match status" value="1"/>
</dbReference>
<evidence type="ECO:0000313" key="3">
    <source>
        <dbReference type="EMBL" id="MFC0626675.1"/>
    </source>
</evidence>
<dbReference type="InterPro" id="IPR049577">
    <property type="entry name" value="GMPP_N"/>
</dbReference>
<gene>
    <name evidence="3" type="ORF">ACFFGN_21525</name>
</gene>
<dbReference type="InterPro" id="IPR005835">
    <property type="entry name" value="NTP_transferase_dom"/>
</dbReference>
<evidence type="ECO:0000313" key="4">
    <source>
        <dbReference type="Proteomes" id="UP001589890"/>
    </source>
</evidence>
<dbReference type="InterPro" id="IPR029044">
    <property type="entry name" value="Nucleotide-diphossugar_trans"/>
</dbReference>
<keyword evidence="3" id="KW-0548">Nucleotidyltransferase</keyword>
<proteinExistence type="predicted"/>
<dbReference type="RefSeq" id="WP_380050561.1">
    <property type="nucleotide sequence ID" value="NZ_JBHLTC010000028.1"/>
</dbReference>